<sequence>MRGKPEPMSLGQEAVVTDQNDDMIYRFKVNSIRLNDSCPNNPLDQYGSLDPVNGHLIRLTIEEQVGDLFQSQDELVAEMADLGQGVNHFNWRFVTEAGTTTNEISTPITYNCLGPGEELPGDLGPNEQAIGEVILDLPGQTGTLIYQDPLTRQSFEWQVK</sequence>
<evidence type="ECO:0000313" key="1">
    <source>
        <dbReference type="EMBL" id="MCP3425887.1"/>
    </source>
</evidence>
<dbReference type="EMBL" id="JANAFB010000015">
    <property type="protein sequence ID" value="MCP3425887.1"/>
    <property type="molecule type" value="Genomic_DNA"/>
</dbReference>
<comment type="caution">
    <text evidence="1">The sequence shown here is derived from an EMBL/GenBank/DDBJ whole genome shotgun (WGS) entry which is preliminary data.</text>
</comment>
<evidence type="ECO:0000313" key="2">
    <source>
        <dbReference type="Proteomes" id="UP001139502"/>
    </source>
</evidence>
<dbReference type="AlphaFoldDB" id="A0A9X2KHJ0"/>
<accession>A0A9X2KHJ0</accession>
<proteinExistence type="predicted"/>
<reference evidence="1" key="1">
    <citation type="submission" date="2022-06" db="EMBL/GenBank/DDBJ databases">
        <title>Rothia sp. isolated from sandalwood seedling.</title>
        <authorList>
            <person name="Tuikhar N."/>
            <person name="Kirdat K."/>
            <person name="Thorat V."/>
            <person name="Swetha P."/>
            <person name="Padma S."/>
            <person name="Sundararaj R."/>
            <person name="Yadav A."/>
        </authorList>
    </citation>
    <scope>NUCLEOTIDE SEQUENCE</scope>
    <source>
        <strain evidence="1">AR01</strain>
    </source>
</reference>
<dbReference type="RefSeq" id="WP_254166305.1">
    <property type="nucleotide sequence ID" value="NZ_JANAFB010000015.1"/>
</dbReference>
<keyword evidence="2" id="KW-1185">Reference proteome</keyword>
<gene>
    <name evidence="1" type="ORF">NBM05_07675</name>
</gene>
<dbReference type="Proteomes" id="UP001139502">
    <property type="component" value="Unassembled WGS sequence"/>
</dbReference>
<protein>
    <submittedName>
        <fullName evidence="1">Uncharacterized protein</fullName>
    </submittedName>
</protein>
<organism evidence="1 2">
    <name type="scientific">Rothia santali</name>
    <dbReference type="NCBI Taxonomy" id="2949643"/>
    <lineage>
        <taxon>Bacteria</taxon>
        <taxon>Bacillati</taxon>
        <taxon>Actinomycetota</taxon>
        <taxon>Actinomycetes</taxon>
        <taxon>Micrococcales</taxon>
        <taxon>Micrococcaceae</taxon>
        <taxon>Rothia</taxon>
    </lineage>
</organism>
<name>A0A9X2KHJ0_9MICC</name>